<evidence type="ECO:0000256" key="3">
    <source>
        <dbReference type="ARBA" id="ARBA00023002"/>
    </source>
</evidence>
<dbReference type="Gene3D" id="3.50.50.60">
    <property type="entry name" value="FAD/NAD(P)-binding domain"/>
    <property type="match status" value="1"/>
</dbReference>
<dbReference type="RefSeq" id="WP_145361179.1">
    <property type="nucleotide sequence ID" value="NZ_CP036265.1"/>
</dbReference>
<proteinExistence type="predicted"/>
<dbReference type="Pfam" id="PF12831">
    <property type="entry name" value="FAD_oxidored"/>
    <property type="match status" value="1"/>
</dbReference>
<dbReference type="InterPro" id="IPR039650">
    <property type="entry name" value="HdrA-like"/>
</dbReference>
<reference evidence="6 7" key="1">
    <citation type="submission" date="2019-02" db="EMBL/GenBank/DDBJ databases">
        <title>Deep-cultivation of Planctomycetes and their phenomic and genomic characterization uncovers novel biology.</title>
        <authorList>
            <person name="Wiegand S."/>
            <person name="Jogler M."/>
            <person name="Boedeker C."/>
            <person name="Pinto D."/>
            <person name="Vollmers J."/>
            <person name="Rivas-Marin E."/>
            <person name="Kohn T."/>
            <person name="Peeters S.H."/>
            <person name="Heuer A."/>
            <person name="Rast P."/>
            <person name="Oberbeckmann S."/>
            <person name="Bunk B."/>
            <person name="Jeske O."/>
            <person name="Meyerdierks A."/>
            <person name="Storesund J.E."/>
            <person name="Kallscheuer N."/>
            <person name="Luecker S."/>
            <person name="Lage O.M."/>
            <person name="Pohl T."/>
            <person name="Merkel B.J."/>
            <person name="Hornburger P."/>
            <person name="Mueller R.-W."/>
            <person name="Bruemmer F."/>
            <person name="Labrenz M."/>
            <person name="Spormann A.M."/>
            <person name="Op den Camp H."/>
            <person name="Overmann J."/>
            <person name="Amann R."/>
            <person name="Jetten M.S.M."/>
            <person name="Mascher T."/>
            <person name="Medema M.H."/>
            <person name="Devos D.P."/>
            <person name="Kaster A.-K."/>
            <person name="Ovreas L."/>
            <person name="Rohde M."/>
            <person name="Galperin M.Y."/>
            <person name="Jogler C."/>
        </authorList>
    </citation>
    <scope>NUCLEOTIDE SEQUENCE [LARGE SCALE GENOMIC DNA]</scope>
    <source>
        <strain evidence="6 7">CA12</strain>
    </source>
</reference>
<dbReference type="InterPro" id="IPR036188">
    <property type="entry name" value="FAD/NAD-bd_sf"/>
</dbReference>
<keyword evidence="4" id="KW-0408">Iron</keyword>
<dbReference type="GO" id="GO:0016491">
    <property type="term" value="F:oxidoreductase activity"/>
    <property type="evidence" value="ECO:0007669"/>
    <property type="project" value="UniProtKB-KW"/>
</dbReference>
<evidence type="ECO:0000313" key="6">
    <source>
        <dbReference type="EMBL" id="QDT18219.1"/>
    </source>
</evidence>
<evidence type="ECO:0000256" key="1">
    <source>
        <dbReference type="ARBA" id="ARBA00022485"/>
    </source>
</evidence>
<dbReference type="KEGG" id="acaf:CA12_43600"/>
<keyword evidence="5" id="KW-0411">Iron-sulfur</keyword>
<name>A0A517PFT4_9PLAN</name>
<dbReference type="AlphaFoldDB" id="A0A517PFT4"/>
<organism evidence="6 7">
    <name type="scientific">Alienimonas californiensis</name>
    <dbReference type="NCBI Taxonomy" id="2527989"/>
    <lineage>
        <taxon>Bacteria</taxon>
        <taxon>Pseudomonadati</taxon>
        <taxon>Planctomycetota</taxon>
        <taxon>Planctomycetia</taxon>
        <taxon>Planctomycetales</taxon>
        <taxon>Planctomycetaceae</taxon>
        <taxon>Alienimonas</taxon>
    </lineage>
</organism>
<evidence type="ECO:0000313" key="7">
    <source>
        <dbReference type="Proteomes" id="UP000318741"/>
    </source>
</evidence>
<gene>
    <name evidence="6" type="ORF">CA12_43600</name>
</gene>
<keyword evidence="1" id="KW-0004">4Fe-4S</keyword>
<dbReference type="Proteomes" id="UP000318741">
    <property type="component" value="Chromosome"/>
</dbReference>
<dbReference type="PANTHER" id="PTHR43498:SF1">
    <property type="entry name" value="COB--COM HETERODISULFIDE REDUCTASE IRON-SULFUR SUBUNIT A"/>
    <property type="match status" value="1"/>
</dbReference>
<evidence type="ECO:0000256" key="5">
    <source>
        <dbReference type="ARBA" id="ARBA00023014"/>
    </source>
</evidence>
<keyword evidence="3" id="KW-0560">Oxidoreductase</keyword>
<accession>A0A517PFT4</accession>
<sequence>MHRRELFGAAAALALPGGLGWAAEGEPAAAGTLHEPARSVPIAGYSDVLVCGGGPAGVAAAISAARAGARVRLLELHGCLGGVWTSGMLSYVIDAGKPGFNNELLARLERLDAQRANARQSSLRNYLYDVEAMKFTLEDLCAALGIEVQLHTRVAGVAKEGRQVVGAFTESKSGRQAWTADAFIDATGDGDFAALAGCRWELGEARSSEALGEGCPCQPMSLMGVLSGEPETLASFNTSLGSDRKEALLAELKRAGITPSYTKPTLWHLGGPVAAVMLNHEYGVDPTDAAAVTAATFNARRELFQLANALRSLGGGWAETRLVTTAEQIGVRDGRRIRGRYEVDVKDVKSGVRHDDAVCRSGFCVDVHATTKEQGDKSAYGSAGVKAKPFDIPLRALVAADVDGLLTAGRCLSGDFFAHASYRVTGNAVATGEAAGVAAAVASKRSVMPHDVRWEDVAAPLAAVRDEAEALAAG</sequence>
<evidence type="ECO:0000256" key="2">
    <source>
        <dbReference type="ARBA" id="ARBA00022723"/>
    </source>
</evidence>
<dbReference type="GO" id="GO:0051539">
    <property type="term" value="F:4 iron, 4 sulfur cluster binding"/>
    <property type="evidence" value="ECO:0007669"/>
    <property type="project" value="UniProtKB-KW"/>
</dbReference>
<dbReference type="OrthoDB" id="9777740at2"/>
<evidence type="ECO:0000256" key="4">
    <source>
        <dbReference type="ARBA" id="ARBA00023004"/>
    </source>
</evidence>
<dbReference type="GO" id="GO:0046872">
    <property type="term" value="F:metal ion binding"/>
    <property type="evidence" value="ECO:0007669"/>
    <property type="project" value="UniProtKB-KW"/>
</dbReference>
<keyword evidence="7" id="KW-1185">Reference proteome</keyword>
<dbReference type="SUPFAM" id="SSF51905">
    <property type="entry name" value="FAD/NAD(P)-binding domain"/>
    <property type="match status" value="1"/>
</dbReference>
<dbReference type="PANTHER" id="PTHR43498">
    <property type="entry name" value="FERREDOXIN:COB-COM HETERODISULFIDE REDUCTASE SUBUNIT A"/>
    <property type="match status" value="1"/>
</dbReference>
<dbReference type="EMBL" id="CP036265">
    <property type="protein sequence ID" value="QDT18219.1"/>
    <property type="molecule type" value="Genomic_DNA"/>
</dbReference>
<keyword evidence="2" id="KW-0479">Metal-binding</keyword>
<protein>
    <submittedName>
        <fullName evidence="6">Ribulose-1,5-biphosphate synthetase</fullName>
    </submittedName>
</protein>